<evidence type="ECO:0000256" key="4">
    <source>
        <dbReference type="ARBA" id="ARBA00023157"/>
    </source>
</evidence>
<accession>A0A1B6I2L9</accession>
<dbReference type="SMART" id="SM00020">
    <property type="entry name" value="Tryp_SPc"/>
    <property type="match status" value="1"/>
</dbReference>
<evidence type="ECO:0000313" key="7">
    <source>
        <dbReference type="EMBL" id="JAS81176.1"/>
    </source>
</evidence>
<evidence type="ECO:0000259" key="6">
    <source>
        <dbReference type="PROSITE" id="PS50240"/>
    </source>
</evidence>
<gene>
    <name evidence="7" type="ORF">g.9351</name>
</gene>
<dbReference type="PANTHER" id="PTHR24276">
    <property type="entry name" value="POLYSERASE-RELATED"/>
    <property type="match status" value="1"/>
</dbReference>
<evidence type="ECO:0000256" key="3">
    <source>
        <dbReference type="ARBA" id="ARBA00022825"/>
    </source>
</evidence>
<feature type="transmembrane region" description="Helical" evidence="5">
    <location>
        <begin position="20"/>
        <end position="38"/>
    </location>
</feature>
<dbReference type="InterPro" id="IPR001254">
    <property type="entry name" value="Trypsin_dom"/>
</dbReference>
<name>A0A1B6I2L9_9HEMI</name>
<protein>
    <recommendedName>
        <fullName evidence="6">Peptidase S1 domain-containing protein</fullName>
    </recommendedName>
</protein>
<dbReference type="InterPro" id="IPR043504">
    <property type="entry name" value="Peptidase_S1_PA_chymotrypsin"/>
</dbReference>
<feature type="domain" description="Peptidase S1" evidence="6">
    <location>
        <begin position="51"/>
        <end position="279"/>
    </location>
</feature>
<dbReference type="GO" id="GO:0004252">
    <property type="term" value="F:serine-type endopeptidase activity"/>
    <property type="evidence" value="ECO:0007669"/>
    <property type="project" value="InterPro"/>
</dbReference>
<keyword evidence="5" id="KW-1133">Transmembrane helix</keyword>
<dbReference type="SUPFAM" id="SSF50494">
    <property type="entry name" value="Trypsin-like serine proteases"/>
    <property type="match status" value="1"/>
</dbReference>
<dbReference type="AlphaFoldDB" id="A0A1B6I2L9"/>
<dbReference type="Pfam" id="PF00089">
    <property type="entry name" value="Trypsin"/>
    <property type="match status" value="1"/>
</dbReference>
<evidence type="ECO:0000256" key="2">
    <source>
        <dbReference type="ARBA" id="ARBA00022801"/>
    </source>
</evidence>
<keyword evidence="4" id="KW-1015">Disulfide bond</keyword>
<evidence type="ECO:0000256" key="1">
    <source>
        <dbReference type="ARBA" id="ARBA00022670"/>
    </source>
</evidence>
<reference evidence="7" key="1">
    <citation type="submission" date="2015-11" db="EMBL/GenBank/DDBJ databases">
        <title>De novo transcriptome assembly of four potential Pierce s Disease insect vectors from Arizona vineyards.</title>
        <authorList>
            <person name="Tassone E.E."/>
        </authorList>
    </citation>
    <scope>NUCLEOTIDE SEQUENCE</scope>
</reference>
<organism evidence="7">
    <name type="scientific">Homalodisca liturata</name>
    <dbReference type="NCBI Taxonomy" id="320908"/>
    <lineage>
        <taxon>Eukaryota</taxon>
        <taxon>Metazoa</taxon>
        <taxon>Ecdysozoa</taxon>
        <taxon>Arthropoda</taxon>
        <taxon>Hexapoda</taxon>
        <taxon>Insecta</taxon>
        <taxon>Pterygota</taxon>
        <taxon>Neoptera</taxon>
        <taxon>Paraneoptera</taxon>
        <taxon>Hemiptera</taxon>
        <taxon>Auchenorrhyncha</taxon>
        <taxon>Membracoidea</taxon>
        <taxon>Cicadellidae</taxon>
        <taxon>Cicadellinae</taxon>
        <taxon>Proconiini</taxon>
        <taxon>Homalodisca</taxon>
    </lineage>
</organism>
<dbReference type="PANTHER" id="PTHR24276:SF96">
    <property type="entry name" value="PEPTIDASE S1 DOMAIN-CONTAINING PROTEIN"/>
    <property type="match status" value="1"/>
</dbReference>
<sequence length="281" mass="31013">LKRSEICVSVRVRVSVIKAYTMNTLLILVLTAIVVHGIEGSQDKKDASLGVYGGKTVSIKKFPYLVSYLYDGIYIGSGNIVSKSWSLTTAHFIYGFNPKYLTVVAGSDDGATGSQFQAVKIVFHPSFDSKELDYNYACVKVKGHFRWSAKVKPIRLPKSNPQPDTVTKVASWGYIDDKSGRMPFPLHGGEMTLLSQDECSNRLSTFNYSWNERLGCAFNQGKTTLCFGDFGAPFVADSLLYGMFIDVPDYDQSCSSAYPYPVLVSSVAPVVSWIRSVVSHN</sequence>
<keyword evidence="5" id="KW-0472">Membrane</keyword>
<dbReference type="EMBL" id="GECU01026530">
    <property type="protein sequence ID" value="JAS81176.1"/>
    <property type="molecule type" value="Transcribed_RNA"/>
</dbReference>
<keyword evidence="5" id="KW-0812">Transmembrane</keyword>
<feature type="non-terminal residue" evidence="7">
    <location>
        <position position="1"/>
    </location>
</feature>
<keyword evidence="3" id="KW-0720">Serine protease</keyword>
<dbReference type="InterPro" id="IPR050430">
    <property type="entry name" value="Peptidase_S1"/>
</dbReference>
<evidence type="ECO:0000256" key="5">
    <source>
        <dbReference type="SAM" id="Phobius"/>
    </source>
</evidence>
<proteinExistence type="predicted"/>
<keyword evidence="1" id="KW-0645">Protease</keyword>
<dbReference type="GO" id="GO:0006508">
    <property type="term" value="P:proteolysis"/>
    <property type="evidence" value="ECO:0007669"/>
    <property type="project" value="UniProtKB-KW"/>
</dbReference>
<keyword evidence="2" id="KW-0378">Hydrolase</keyword>
<dbReference type="PROSITE" id="PS50240">
    <property type="entry name" value="TRYPSIN_DOM"/>
    <property type="match status" value="1"/>
</dbReference>
<dbReference type="InterPro" id="IPR009003">
    <property type="entry name" value="Peptidase_S1_PA"/>
</dbReference>
<dbReference type="Gene3D" id="2.40.10.10">
    <property type="entry name" value="Trypsin-like serine proteases"/>
    <property type="match status" value="1"/>
</dbReference>